<accession>A0AAD9L8W9</accession>
<dbReference type="EC" id="2.1.1.297" evidence="1"/>
<evidence type="ECO:0000313" key="7">
    <source>
        <dbReference type="EMBL" id="KAK1927560.1"/>
    </source>
</evidence>
<dbReference type="PROSITE" id="PS00092">
    <property type="entry name" value="N6_MTASE"/>
    <property type="match status" value="1"/>
</dbReference>
<dbReference type="Pfam" id="PF05175">
    <property type="entry name" value="MTS"/>
    <property type="match status" value="1"/>
</dbReference>
<dbReference type="PANTHER" id="PTHR18895">
    <property type="entry name" value="HEMK METHYLTRANSFERASE"/>
    <property type="match status" value="1"/>
</dbReference>
<dbReference type="InterPro" id="IPR029063">
    <property type="entry name" value="SAM-dependent_MTases_sf"/>
</dbReference>
<dbReference type="NCBIfam" id="TIGR00536">
    <property type="entry name" value="hemK_fam"/>
    <property type="match status" value="1"/>
</dbReference>
<dbReference type="Proteomes" id="UP001182556">
    <property type="component" value="Unassembled WGS sequence"/>
</dbReference>
<dbReference type="GO" id="GO:0003676">
    <property type="term" value="F:nucleic acid binding"/>
    <property type="evidence" value="ECO:0007669"/>
    <property type="project" value="InterPro"/>
</dbReference>
<dbReference type="GO" id="GO:0032259">
    <property type="term" value="P:methylation"/>
    <property type="evidence" value="ECO:0007669"/>
    <property type="project" value="UniProtKB-KW"/>
</dbReference>
<evidence type="ECO:0000313" key="8">
    <source>
        <dbReference type="Proteomes" id="UP001182556"/>
    </source>
</evidence>
<evidence type="ECO:0000256" key="2">
    <source>
        <dbReference type="ARBA" id="ARBA00022603"/>
    </source>
</evidence>
<keyword evidence="3" id="KW-0808">Transferase</keyword>
<dbReference type="PANTHER" id="PTHR18895:SF74">
    <property type="entry name" value="MTRF1L RELEASE FACTOR GLUTAMINE METHYLTRANSFERASE"/>
    <property type="match status" value="1"/>
</dbReference>
<dbReference type="SUPFAM" id="SSF53335">
    <property type="entry name" value="S-adenosyl-L-methionine-dependent methyltransferases"/>
    <property type="match status" value="1"/>
</dbReference>
<reference evidence="7" key="1">
    <citation type="submission" date="2023-02" db="EMBL/GenBank/DDBJ databases">
        <title>Identification and recombinant expression of a fungal hydrolase from Papiliotrema laurentii that hydrolyzes apple cutin and clears colloidal polyester polyurethane.</title>
        <authorList>
            <consortium name="DOE Joint Genome Institute"/>
            <person name="Roman V.A."/>
            <person name="Bojanowski C."/>
            <person name="Crable B.R."/>
            <person name="Wagner D.N."/>
            <person name="Hung C.S."/>
            <person name="Nadeau L.J."/>
            <person name="Schratz L."/>
            <person name="Haridas S."/>
            <person name="Pangilinan J."/>
            <person name="Lipzen A."/>
            <person name="Na H."/>
            <person name="Yan M."/>
            <person name="Ng V."/>
            <person name="Grigoriev I.V."/>
            <person name="Spatafora J.W."/>
            <person name="Barlow D."/>
            <person name="Biffinger J."/>
            <person name="Kelley-Loughnane N."/>
            <person name="Varaljay V.A."/>
            <person name="Crookes-Goodson W.J."/>
        </authorList>
    </citation>
    <scope>NUCLEOTIDE SEQUENCE</scope>
    <source>
        <strain evidence="7">5307AH</strain>
    </source>
</reference>
<gene>
    <name evidence="7" type="ORF">DB88DRAFT_449100</name>
</gene>
<evidence type="ECO:0000256" key="5">
    <source>
        <dbReference type="ARBA" id="ARBA00048391"/>
    </source>
</evidence>
<dbReference type="InterPro" id="IPR002052">
    <property type="entry name" value="DNA_methylase_N6_adenine_CS"/>
</dbReference>
<sequence>MQSVRVRCRSTLHDIASRPIRAGRWYSSTTPSQLLALLRRNPELNSEDAQRELRWIRQALKEDPKLSARHGSGSDDPLTLLGLVKRRSEGEPLQYVLGTTDFGPLTLNVRAPTLIPRPETAYIVGLLVDRIESAQTSSSAPLRVVDLCSGSGCIALLTKYHLGNHVDISGIDISSEAVSLARENAMDKGLDVKFHLGDLWNDNVFRDKVDMVISNPPYIPRSEWDDLDPSVRAYEDPLALVGDPQDVPGTTTPLGAAGGHSASDGKGLAFYRRIAALLPRAITPHRDVEAKGWVGLPRVAVEIGFGQAQDVQDILVHHSGGAVNTTQIWRDQYGVDRMVVAW</sequence>
<dbReference type="InterPro" id="IPR050320">
    <property type="entry name" value="N5-glutamine_MTase"/>
</dbReference>
<name>A0AAD9L8W9_PAPLA</name>
<dbReference type="InterPro" id="IPR007848">
    <property type="entry name" value="Small_mtfrase_dom"/>
</dbReference>
<keyword evidence="8" id="KW-1185">Reference proteome</keyword>
<dbReference type="Gene3D" id="3.40.50.150">
    <property type="entry name" value="Vaccinia Virus protein VP39"/>
    <property type="match status" value="1"/>
</dbReference>
<evidence type="ECO:0000256" key="1">
    <source>
        <dbReference type="ARBA" id="ARBA00012771"/>
    </source>
</evidence>
<dbReference type="CDD" id="cd02440">
    <property type="entry name" value="AdoMet_MTases"/>
    <property type="match status" value="1"/>
</dbReference>
<comment type="caution">
    <text evidence="7">The sequence shown here is derived from an EMBL/GenBank/DDBJ whole genome shotgun (WGS) entry which is preliminary data.</text>
</comment>
<dbReference type="GO" id="GO:0005739">
    <property type="term" value="C:mitochondrion"/>
    <property type="evidence" value="ECO:0007669"/>
    <property type="project" value="TreeGrafter"/>
</dbReference>
<dbReference type="InterPro" id="IPR004556">
    <property type="entry name" value="HemK-like"/>
</dbReference>
<dbReference type="EMBL" id="JAODAN010000001">
    <property type="protein sequence ID" value="KAK1927560.1"/>
    <property type="molecule type" value="Genomic_DNA"/>
</dbReference>
<dbReference type="GO" id="GO:0102559">
    <property type="term" value="F:peptide chain release factor N(5)-glutamine methyltransferase activity"/>
    <property type="evidence" value="ECO:0007669"/>
    <property type="project" value="UniProtKB-EC"/>
</dbReference>
<organism evidence="7 8">
    <name type="scientific">Papiliotrema laurentii</name>
    <name type="common">Cryptococcus laurentii</name>
    <dbReference type="NCBI Taxonomy" id="5418"/>
    <lineage>
        <taxon>Eukaryota</taxon>
        <taxon>Fungi</taxon>
        <taxon>Dikarya</taxon>
        <taxon>Basidiomycota</taxon>
        <taxon>Agaricomycotina</taxon>
        <taxon>Tremellomycetes</taxon>
        <taxon>Tremellales</taxon>
        <taxon>Rhynchogastremaceae</taxon>
        <taxon>Papiliotrema</taxon>
    </lineage>
</organism>
<proteinExistence type="predicted"/>
<feature type="domain" description="Methyltransferase small" evidence="6">
    <location>
        <begin position="142"/>
        <end position="218"/>
    </location>
</feature>
<keyword evidence="2 7" id="KW-0489">Methyltransferase</keyword>
<evidence type="ECO:0000256" key="3">
    <source>
        <dbReference type="ARBA" id="ARBA00022679"/>
    </source>
</evidence>
<protein>
    <recommendedName>
        <fullName evidence="1">peptide chain release factor N(5)-glutamine methyltransferase</fullName>
        <ecNumber evidence="1">2.1.1.297</ecNumber>
    </recommendedName>
</protein>
<evidence type="ECO:0000259" key="6">
    <source>
        <dbReference type="Pfam" id="PF05175"/>
    </source>
</evidence>
<comment type="catalytic activity">
    <reaction evidence="5">
        <text>L-glutaminyl-[peptide chain release factor] + S-adenosyl-L-methionine = N(5)-methyl-L-glutaminyl-[peptide chain release factor] + S-adenosyl-L-homocysteine + H(+)</text>
        <dbReference type="Rhea" id="RHEA:42896"/>
        <dbReference type="Rhea" id="RHEA-COMP:10271"/>
        <dbReference type="Rhea" id="RHEA-COMP:10272"/>
        <dbReference type="ChEBI" id="CHEBI:15378"/>
        <dbReference type="ChEBI" id="CHEBI:30011"/>
        <dbReference type="ChEBI" id="CHEBI:57856"/>
        <dbReference type="ChEBI" id="CHEBI:59789"/>
        <dbReference type="ChEBI" id="CHEBI:61891"/>
        <dbReference type="EC" id="2.1.1.297"/>
    </reaction>
</comment>
<dbReference type="AlphaFoldDB" id="A0AAD9L8W9"/>
<keyword evidence="4" id="KW-0949">S-adenosyl-L-methionine</keyword>
<evidence type="ECO:0000256" key="4">
    <source>
        <dbReference type="ARBA" id="ARBA00022691"/>
    </source>
</evidence>